<dbReference type="PANTHER" id="PTHR13489">
    <property type="entry name" value="MINI-CHROMOSOME MAINTENANCE COMPLEX-BINDING PROTEIN"/>
    <property type="match status" value="1"/>
</dbReference>
<accession>A0A166SVB6</accession>
<dbReference type="OrthoDB" id="329666at2759"/>
<dbReference type="GO" id="GO:0006261">
    <property type="term" value="P:DNA-templated DNA replication"/>
    <property type="evidence" value="ECO:0007669"/>
    <property type="project" value="TreeGrafter"/>
</dbReference>
<dbReference type="PANTHER" id="PTHR13489:SF0">
    <property type="entry name" value="MINI-CHROMOSOME MAINTENANCE COMPLEX-BINDING PROTEIN"/>
    <property type="match status" value="1"/>
</dbReference>
<evidence type="ECO:0000313" key="3">
    <source>
        <dbReference type="EMBL" id="KZP29893.1"/>
    </source>
</evidence>
<sequence>MVSSNIVDTMNDPTRAINDLYDPSKDIQTFPSSVAAHFAKIFESPKAFTEIPVLDVRHPPESHPPRALVRFRAMIQDTSPSPEMYLSKLTGDKCGGWGITEANPNVESPDYEYADLEECTVLWAVTVPGENDWLLGLTDKPTAEPHIPSQPHKYPFPGVPHIGVQVKIYDNSTPDSLKATDISTFVGILTLEPLHSELDRDAPLEVPTLHVLYSKPHSTDDHLPALSPADDAPHETIHGELISWIADEALAGDRDAAEWVILTAVGRVQSRNPPILPPSLTLARFPSPEASEAVATLSHVLGLLLPISTTVPLSLPLLNTSSFTPESKDEDLHSGYLQLPAGCVVLVTESGVAEGKVVEKGIVNIKALQDVMKSQSLPYMFPFSSFSFPTDLDFIILAEGRKSAFFQTDITVFLQPDATRKNSDLYKPPGSIALPPPEKLAQFRQLILAAKTGTVQVAEAASGQIQDDFVKDRQKDSKVTAEDLILKMTIARLLALLLHRPEVTVEIWERAKALDRRRVERHI</sequence>
<dbReference type="Pfam" id="PF09739">
    <property type="entry name" value="MCM_bind"/>
    <property type="match status" value="2"/>
</dbReference>
<keyword evidence="2" id="KW-0539">Nucleus</keyword>
<name>A0A166SVB6_9AGAM</name>
<reference evidence="3" key="1">
    <citation type="journal article" date="2016" name="Mol. Biol. Evol.">
        <title>Comparative Genomics of Early-Diverging Mushroom-Forming Fungi Provides Insights into the Origins of Lignocellulose Decay Capabilities.</title>
        <authorList>
            <person name="Nagy L.G."/>
            <person name="Riley R."/>
            <person name="Tritt A."/>
            <person name="Adam C."/>
            <person name="Daum C."/>
            <person name="Floudas D."/>
            <person name="Sun H."/>
            <person name="Yadav J.S."/>
            <person name="Pangilinan J."/>
            <person name="Larsson K.H."/>
            <person name="Matsuura K."/>
            <person name="Barry K."/>
            <person name="Labutti K."/>
            <person name="Kuo R."/>
            <person name="Ohm R.A."/>
            <person name="Bhattacharya S.S."/>
            <person name="Shirouzu T."/>
            <person name="Yoshinaga Y."/>
            <person name="Martin F.M."/>
            <person name="Grigoriev I.V."/>
            <person name="Hibbett D.S."/>
        </authorList>
    </citation>
    <scope>NUCLEOTIDE SEQUENCE [LARGE SCALE GENOMIC DNA]</scope>
    <source>
        <strain evidence="3">CBS 109695</strain>
    </source>
</reference>
<evidence type="ECO:0008006" key="4">
    <source>
        <dbReference type="Google" id="ProtNLM"/>
    </source>
</evidence>
<evidence type="ECO:0000256" key="2">
    <source>
        <dbReference type="ARBA" id="ARBA00023242"/>
    </source>
</evidence>
<dbReference type="InterPro" id="IPR019140">
    <property type="entry name" value="MCM_complex-bd"/>
</dbReference>
<comment type="subcellular location">
    <subcellularLocation>
        <location evidence="1">Nucleus</location>
    </subcellularLocation>
</comment>
<dbReference type="EMBL" id="KV417496">
    <property type="protein sequence ID" value="KZP29893.1"/>
    <property type="molecule type" value="Genomic_DNA"/>
</dbReference>
<evidence type="ECO:0000256" key="1">
    <source>
        <dbReference type="ARBA" id="ARBA00004123"/>
    </source>
</evidence>
<dbReference type="GO" id="GO:0005634">
    <property type="term" value="C:nucleus"/>
    <property type="evidence" value="ECO:0007669"/>
    <property type="project" value="UniProtKB-SubCell"/>
</dbReference>
<gene>
    <name evidence="3" type="ORF">FIBSPDRAFT_946403</name>
</gene>
<dbReference type="GO" id="GO:0003682">
    <property type="term" value="F:chromatin binding"/>
    <property type="evidence" value="ECO:0007669"/>
    <property type="project" value="TreeGrafter"/>
</dbReference>
<proteinExistence type="predicted"/>
<dbReference type="AlphaFoldDB" id="A0A166SVB6"/>
<dbReference type="STRING" id="436010.A0A166SVB6"/>
<protein>
    <recommendedName>
        <fullName evidence="4">Mini-chromosome maintenance complex-binding protein</fullName>
    </recommendedName>
</protein>
<organism evidence="3">
    <name type="scientific">Athelia psychrophila</name>
    <dbReference type="NCBI Taxonomy" id="1759441"/>
    <lineage>
        <taxon>Eukaryota</taxon>
        <taxon>Fungi</taxon>
        <taxon>Dikarya</taxon>
        <taxon>Basidiomycota</taxon>
        <taxon>Agaricomycotina</taxon>
        <taxon>Agaricomycetes</taxon>
        <taxon>Agaricomycetidae</taxon>
        <taxon>Atheliales</taxon>
        <taxon>Atheliaceae</taxon>
        <taxon>Athelia</taxon>
    </lineage>
</organism>